<gene>
    <name evidence="3" type="ORF">GE061_016371</name>
</gene>
<dbReference type="InterPro" id="IPR051487">
    <property type="entry name" value="Ser/Thr_Proteases_Immune/Dev"/>
</dbReference>
<comment type="similarity">
    <text evidence="2">Belongs to the peptidase S1 family. CLIP subfamily.</text>
</comment>
<dbReference type="GO" id="GO:0004252">
    <property type="term" value="F:serine-type endopeptidase activity"/>
    <property type="evidence" value="ECO:0007669"/>
    <property type="project" value="InterPro"/>
</dbReference>
<reference evidence="3" key="1">
    <citation type="journal article" date="2021" name="Mol. Ecol. Resour.">
        <title>Apolygus lucorum genome provides insights into omnivorousness and mesophyll feeding.</title>
        <authorList>
            <person name="Liu Y."/>
            <person name="Liu H."/>
            <person name="Wang H."/>
            <person name="Huang T."/>
            <person name="Liu B."/>
            <person name="Yang B."/>
            <person name="Yin L."/>
            <person name="Li B."/>
            <person name="Zhang Y."/>
            <person name="Zhang S."/>
            <person name="Jiang F."/>
            <person name="Zhang X."/>
            <person name="Ren Y."/>
            <person name="Wang B."/>
            <person name="Wang S."/>
            <person name="Lu Y."/>
            <person name="Wu K."/>
            <person name="Fan W."/>
            <person name="Wang G."/>
        </authorList>
    </citation>
    <scope>NUCLEOTIDE SEQUENCE</scope>
    <source>
        <strain evidence="3">12Hb</strain>
    </source>
</reference>
<protein>
    <submittedName>
        <fullName evidence="3">Uncharacterized protein</fullName>
    </submittedName>
</protein>
<keyword evidence="1" id="KW-1015">Disulfide bond</keyword>
<dbReference type="PANTHER" id="PTHR24256">
    <property type="entry name" value="TRYPTASE-RELATED"/>
    <property type="match status" value="1"/>
</dbReference>
<dbReference type="Proteomes" id="UP000466442">
    <property type="component" value="Unassembled WGS sequence"/>
</dbReference>
<sequence length="375" mass="42356">MGRILVSFYVLVLSVVAGGRVKRIINGKDLPSHDLYNTHFLVALFETHGCITDQFVHKFDDCNHRLHCGGSLIAADFVLTACHCLIYETFYAKSEAGLPPVSGAGPDDIPKYVDIKGRVHVRPRQKGEDVVFRSNVEVRHPLLNTMTVFAGHADVEFEAPQKRHAAAFFPHHLCAERNLIFYPNIWPNDEYELDIGLVKTCYAFNLNNDVRLAPLPKFEEMDQRLALAVRESTTCLLAGWGKILKPRDEWTAKDIVEGYAETEPRILQHAFRYVECRPYCRIEDDHVCRICTNHHGDILNSAGDSDSGDPIICEGFLLGVTSTSDNFPNRNTTYATHVTVACIKEYITAENLAYLRSTCDDEFHYIDGNPVKARR</sequence>
<dbReference type="AlphaFoldDB" id="A0A6A4K557"/>
<dbReference type="InterPro" id="IPR001254">
    <property type="entry name" value="Trypsin_dom"/>
</dbReference>
<evidence type="ECO:0000256" key="2">
    <source>
        <dbReference type="ARBA" id="ARBA00024195"/>
    </source>
</evidence>
<comment type="caution">
    <text evidence="3">The sequence shown here is derived from an EMBL/GenBank/DDBJ whole genome shotgun (WGS) entry which is preliminary data.</text>
</comment>
<evidence type="ECO:0000313" key="4">
    <source>
        <dbReference type="Proteomes" id="UP000466442"/>
    </source>
</evidence>
<dbReference type="PROSITE" id="PS50240">
    <property type="entry name" value="TRYPSIN_DOM"/>
    <property type="match status" value="1"/>
</dbReference>
<dbReference type="SUPFAM" id="SSF50494">
    <property type="entry name" value="Trypsin-like serine proteases"/>
    <property type="match status" value="1"/>
</dbReference>
<dbReference type="OrthoDB" id="10059102at2759"/>
<dbReference type="EMBL" id="WIXP02000007">
    <property type="protein sequence ID" value="KAF6207922.1"/>
    <property type="molecule type" value="Genomic_DNA"/>
</dbReference>
<name>A0A6A4K557_APOLU</name>
<dbReference type="Gene3D" id="2.40.10.10">
    <property type="entry name" value="Trypsin-like serine proteases"/>
    <property type="match status" value="3"/>
</dbReference>
<accession>A0A6A4K557</accession>
<dbReference type="InterPro" id="IPR043504">
    <property type="entry name" value="Peptidase_S1_PA_chymotrypsin"/>
</dbReference>
<evidence type="ECO:0000256" key="1">
    <source>
        <dbReference type="ARBA" id="ARBA00023157"/>
    </source>
</evidence>
<organism evidence="3 4">
    <name type="scientific">Apolygus lucorum</name>
    <name type="common">Small green plant bug</name>
    <name type="synonym">Lygocoris lucorum</name>
    <dbReference type="NCBI Taxonomy" id="248454"/>
    <lineage>
        <taxon>Eukaryota</taxon>
        <taxon>Metazoa</taxon>
        <taxon>Ecdysozoa</taxon>
        <taxon>Arthropoda</taxon>
        <taxon>Hexapoda</taxon>
        <taxon>Insecta</taxon>
        <taxon>Pterygota</taxon>
        <taxon>Neoptera</taxon>
        <taxon>Paraneoptera</taxon>
        <taxon>Hemiptera</taxon>
        <taxon>Heteroptera</taxon>
        <taxon>Panheteroptera</taxon>
        <taxon>Cimicomorpha</taxon>
        <taxon>Miridae</taxon>
        <taxon>Mirini</taxon>
        <taxon>Apolygus</taxon>
    </lineage>
</organism>
<dbReference type="SMART" id="SM00020">
    <property type="entry name" value="Tryp_SPc"/>
    <property type="match status" value="1"/>
</dbReference>
<dbReference type="Pfam" id="PF00089">
    <property type="entry name" value="Trypsin"/>
    <property type="match status" value="1"/>
</dbReference>
<dbReference type="InterPro" id="IPR009003">
    <property type="entry name" value="Peptidase_S1_PA"/>
</dbReference>
<dbReference type="GO" id="GO:0006508">
    <property type="term" value="P:proteolysis"/>
    <property type="evidence" value="ECO:0007669"/>
    <property type="project" value="InterPro"/>
</dbReference>
<keyword evidence="4" id="KW-1185">Reference proteome</keyword>
<proteinExistence type="inferred from homology"/>
<evidence type="ECO:0000313" key="3">
    <source>
        <dbReference type="EMBL" id="KAF6207922.1"/>
    </source>
</evidence>